<sequence>MTWTLTERVVHLMGTRISLQINHPQPEPILDEMVARLKDDEQRFSANDPNSELMQITKAAGVAPVAVDPELYRLIKIGYQESLDATSNLNIAIGPLVQTWRIGFADARVPTASEIKHALTLTDPHEIKLDDKQQTVFLQKPGMTIDLGALAKGYFADLLSEYLKEVGVESALIDLGGNIYAFGPMKQHDDQLWRIGIQNPQLPRGQFQAIVAVCNQSVVTSGIYERQLVVNGKAYHHILDKRTGYPIETELASLTIISRQSLDGELWTTRLFGRPLTEIMNTLNGLPDIEGIVIMKNGDCYQSERLQ</sequence>
<evidence type="ECO:0000256" key="10">
    <source>
        <dbReference type="PIRNR" id="PIRNR006268"/>
    </source>
</evidence>
<dbReference type="GO" id="GO:0016740">
    <property type="term" value="F:transferase activity"/>
    <property type="evidence" value="ECO:0007669"/>
    <property type="project" value="UniProtKB-UniRule"/>
</dbReference>
<gene>
    <name evidence="12" type="ORF">FC15_GL000311</name>
</gene>
<evidence type="ECO:0000256" key="3">
    <source>
        <dbReference type="ARBA" id="ARBA00022630"/>
    </source>
</evidence>
<evidence type="ECO:0000256" key="11">
    <source>
        <dbReference type="PIRSR" id="PIRSR006268-2"/>
    </source>
</evidence>
<evidence type="ECO:0000313" key="13">
    <source>
        <dbReference type="Proteomes" id="UP000051315"/>
    </source>
</evidence>
<reference evidence="12 13" key="1">
    <citation type="journal article" date="2015" name="Genome Announc.">
        <title>Expanding the biotechnology potential of lactobacilli through comparative genomics of 213 strains and associated genera.</title>
        <authorList>
            <person name="Sun Z."/>
            <person name="Harris H.M."/>
            <person name="McCann A."/>
            <person name="Guo C."/>
            <person name="Argimon S."/>
            <person name="Zhang W."/>
            <person name="Yang X."/>
            <person name="Jeffery I.B."/>
            <person name="Cooney J.C."/>
            <person name="Kagawa T.F."/>
            <person name="Liu W."/>
            <person name="Song Y."/>
            <person name="Salvetti E."/>
            <person name="Wrobel A."/>
            <person name="Rasinkangas P."/>
            <person name="Parkhill J."/>
            <person name="Rea M.C."/>
            <person name="O'Sullivan O."/>
            <person name="Ritari J."/>
            <person name="Douillard F.P."/>
            <person name="Paul Ross R."/>
            <person name="Yang R."/>
            <person name="Briner A.E."/>
            <person name="Felis G.E."/>
            <person name="de Vos W.M."/>
            <person name="Barrangou R."/>
            <person name="Klaenhammer T.R."/>
            <person name="Caufield P.W."/>
            <person name="Cui Y."/>
            <person name="Zhang H."/>
            <person name="O'Toole P.W."/>
        </authorList>
    </citation>
    <scope>NUCLEOTIDE SEQUENCE [LARGE SCALE GENOMIC DNA]</scope>
    <source>
        <strain evidence="12 13">DSM 17758</strain>
    </source>
</reference>
<dbReference type="STRING" id="1423735.FC15_GL000311"/>
<dbReference type="SUPFAM" id="SSF143631">
    <property type="entry name" value="ApbE-like"/>
    <property type="match status" value="1"/>
</dbReference>
<comment type="similarity">
    <text evidence="10">Belongs to the ApbE family.</text>
</comment>
<keyword evidence="4 10" id="KW-0808">Transferase</keyword>
<keyword evidence="7 10" id="KW-0460">Magnesium</keyword>
<dbReference type="PANTHER" id="PTHR30040:SF2">
    <property type="entry name" value="FAD:PROTEIN FMN TRANSFERASE"/>
    <property type="match status" value="1"/>
</dbReference>
<feature type="binding site" evidence="11">
    <location>
        <position position="149"/>
    </location>
    <ligand>
        <name>Mg(2+)</name>
        <dbReference type="ChEBI" id="CHEBI:18420"/>
    </ligand>
</feature>
<dbReference type="PIRSF" id="PIRSF006268">
    <property type="entry name" value="ApbE"/>
    <property type="match status" value="1"/>
</dbReference>
<dbReference type="PATRIC" id="fig|1423735.3.peg.318"/>
<dbReference type="Pfam" id="PF02424">
    <property type="entry name" value="ApbE"/>
    <property type="match status" value="1"/>
</dbReference>
<feature type="binding site" evidence="11">
    <location>
        <position position="269"/>
    </location>
    <ligand>
        <name>Mg(2+)</name>
        <dbReference type="ChEBI" id="CHEBI:18420"/>
    </ligand>
</feature>
<comment type="catalytic activity">
    <reaction evidence="9 10">
        <text>L-threonyl-[protein] + FAD = FMN-L-threonyl-[protein] + AMP + H(+)</text>
        <dbReference type="Rhea" id="RHEA:36847"/>
        <dbReference type="Rhea" id="RHEA-COMP:11060"/>
        <dbReference type="Rhea" id="RHEA-COMP:11061"/>
        <dbReference type="ChEBI" id="CHEBI:15378"/>
        <dbReference type="ChEBI" id="CHEBI:30013"/>
        <dbReference type="ChEBI" id="CHEBI:57692"/>
        <dbReference type="ChEBI" id="CHEBI:74257"/>
        <dbReference type="ChEBI" id="CHEBI:456215"/>
        <dbReference type="EC" id="2.7.1.180"/>
    </reaction>
</comment>
<evidence type="ECO:0000256" key="2">
    <source>
        <dbReference type="ARBA" id="ARBA00016337"/>
    </source>
</evidence>
<comment type="caution">
    <text evidence="12">The sequence shown here is derived from an EMBL/GenBank/DDBJ whole genome shotgun (WGS) entry which is preliminary data.</text>
</comment>
<protein>
    <recommendedName>
        <fullName evidence="2 10">FAD:protein FMN transferase</fullName>
        <ecNumber evidence="1 10">2.7.1.180</ecNumber>
    </recommendedName>
    <alternativeName>
        <fullName evidence="8 10">Flavin transferase</fullName>
    </alternativeName>
</protein>
<evidence type="ECO:0000256" key="7">
    <source>
        <dbReference type="ARBA" id="ARBA00022842"/>
    </source>
</evidence>
<keyword evidence="6 10" id="KW-0274">FAD</keyword>
<dbReference type="InterPro" id="IPR024932">
    <property type="entry name" value="ApbE"/>
</dbReference>
<name>A0A0R1VSG6_9LACO</name>
<dbReference type="Gene3D" id="3.10.520.10">
    <property type="entry name" value="ApbE-like domains"/>
    <property type="match status" value="1"/>
</dbReference>
<dbReference type="OrthoDB" id="9778595at2"/>
<dbReference type="EC" id="2.7.1.180" evidence="1 10"/>
<evidence type="ECO:0000256" key="4">
    <source>
        <dbReference type="ARBA" id="ARBA00022679"/>
    </source>
</evidence>
<keyword evidence="13" id="KW-1185">Reference proteome</keyword>
<dbReference type="PANTHER" id="PTHR30040">
    <property type="entry name" value="THIAMINE BIOSYNTHESIS LIPOPROTEIN APBE"/>
    <property type="match status" value="1"/>
</dbReference>
<dbReference type="InterPro" id="IPR003374">
    <property type="entry name" value="ApbE-like_sf"/>
</dbReference>
<dbReference type="RefSeq" id="WP_057825171.1">
    <property type="nucleotide sequence ID" value="NZ_AZFX01000078.1"/>
</dbReference>
<evidence type="ECO:0000256" key="8">
    <source>
        <dbReference type="ARBA" id="ARBA00031306"/>
    </source>
</evidence>
<dbReference type="Proteomes" id="UP000051315">
    <property type="component" value="Unassembled WGS sequence"/>
</dbReference>
<comment type="cofactor">
    <cofactor evidence="11">
        <name>Mg(2+)</name>
        <dbReference type="ChEBI" id="CHEBI:18420"/>
    </cofactor>
    <cofactor evidence="11">
        <name>Mn(2+)</name>
        <dbReference type="ChEBI" id="CHEBI:29035"/>
    </cofactor>
    <text evidence="11">Magnesium. Can also use manganese.</text>
</comment>
<keyword evidence="5 10" id="KW-0479">Metal-binding</keyword>
<evidence type="ECO:0000256" key="9">
    <source>
        <dbReference type="ARBA" id="ARBA00048540"/>
    </source>
</evidence>
<dbReference type="GO" id="GO:0046872">
    <property type="term" value="F:metal ion binding"/>
    <property type="evidence" value="ECO:0007669"/>
    <property type="project" value="UniProtKB-UniRule"/>
</dbReference>
<keyword evidence="3 10" id="KW-0285">Flavoprotein</keyword>
<evidence type="ECO:0000313" key="12">
    <source>
        <dbReference type="EMBL" id="KRM08705.1"/>
    </source>
</evidence>
<dbReference type="AlphaFoldDB" id="A0A0R1VSG6"/>
<proteinExistence type="inferred from homology"/>
<evidence type="ECO:0000256" key="5">
    <source>
        <dbReference type="ARBA" id="ARBA00022723"/>
    </source>
</evidence>
<organism evidence="12 13">
    <name type="scientific">Lapidilactobacillus concavus DSM 17758</name>
    <dbReference type="NCBI Taxonomy" id="1423735"/>
    <lineage>
        <taxon>Bacteria</taxon>
        <taxon>Bacillati</taxon>
        <taxon>Bacillota</taxon>
        <taxon>Bacilli</taxon>
        <taxon>Lactobacillales</taxon>
        <taxon>Lactobacillaceae</taxon>
        <taxon>Lapidilactobacillus</taxon>
    </lineage>
</organism>
<evidence type="ECO:0000256" key="6">
    <source>
        <dbReference type="ARBA" id="ARBA00022827"/>
    </source>
</evidence>
<dbReference type="EMBL" id="AZFX01000078">
    <property type="protein sequence ID" value="KRM08705.1"/>
    <property type="molecule type" value="Genomic_DNA"/>
</dbReference>
<accession>A0A0R1VSG6</accession>
<evidence type="ECO:0000256" key="1">
    <source>
        <dbReference type="ARBA" id="ARBA00011955"/>
    </source>
</evidence>